<evidence type="ECO:0000313" key="4">
    <source>
        <dbReference type="EMBL" id="CAC5403164.1"/>
    </source>
</evidence>
<evidence type="ECO:0008006" key="6">
    <source>
        <dbReference type="Google" id="ProtNLM"/>
    </source>
</evidence>
<keyword evidence="2" id="KW-0472">Membrane</keyword>
<reference evidence="4 5" key="1">
    <citation type="submission" date="2020-06" db="EMBL/GenBank/DDBJ databases">
        <authorList>
            <person name="Li R."/>
            <person name="Bekaert M."/>
        </authorList>
    </citation>
    <scope>NUCLEOTIDE SEQUENCE [LARGE SCALE GENOMIC DNA]</scope>
    <source>
        <strain evidence="5">wild</strain>
    </source>
</reference>
<feature type="transmembrane region" description="Helical" evidence="2">
    <location>
        <begin position="321"/>
        <end position="340"/>
    </location>
</feature>
<evidence type="ECO:0000256" key="2">
    <source>
        <dbReference type="SAM" id="Phobius"/>
    </source>
</evidence>
<name>A0A6J8D7U7_MYTCO</name>
<evidence type="ECO:0000256" key="3">
    <source>
        <dbReference type="SAM" id="SignalP"/>
    </source>
</evidence>
<feature type="region of interest" description="Disordered" evidence="1">
    <location>
        <begin position="348"/>
        <end position="464"/>
    </location>
</feature>
<dbReference type="AlphaFoldDB" id="A0A6J8D7U7"/>
<keyword evidence="2" id="KW-1133">Transmembrane helix</keyword>
<proteinExistence type="predicted"/>
<dbReference type="InterPro" id="IPR036179">
    <property type="entry name" value="Ig-like_dom_sf"/>
</dbReference>
<gene>
    <name evidence="4" type="ORF">MCOR_37070</name>
</gene>
<evidence type="ECO:0000256" key="1">
    <source>
        <dbReference type="SAM" id="MobiDB-lite"/>
    </source>
</evidence>
<keyword evidence="2" id="KW-0812">Transmembrane</keyword>
<keyword evidence="3" id="KW-0732">Signal</keyword>
<dbReference type="SUPFAM" id="SSF48726">
    <property type="entry name" value="Immunoglobulin"/>
    <property type="match status" value="1"/>
</dbReference>
<accession>A0A6J8D7U7</accession>
<dbReference type="EMBL" id="CACVKT020006686">
    <property type="protein sequence ID" value="CAC5403164.1"/>
    <property type="molecule type" value="Genomic_DNA"/>
</dbReference>
<keyword evidence="5" id="KW-1185">Reference proteome</keyword>
<dbReference type="Proteomes" id="UP000507470">
    <property type="component" value="Unassembled WGS sequence"/>
</dbReference>
<evidence type="ECO:0000313" key="5">
    <source>
        <dbReference type="Proteomes" id="UP000507470"/>
    </source>
</evidence>
<feature type="chain" id="PRO_5027074699" description="Ig-like domain-containing protein" evidence="3">
    <location>
        <begin position="19"/>
        <end position="464"/>
    </location>
</feature>
<organism evidence="4 5">
    <name type="scientific">Mytilus coruscus</name>
    <name type="common">Sea mussel</name>
    <dbReference type="NCBI Taxonomy" id="42192"/>
    <lineage>
        <taxon>Eukaryota</taxon>
        <taxon>Metazoa</taxon>
        <taxon>Spiralia</taxon>
        <taxon>Lophotrochozoa</taxon>
        <taxon>Mollusca</taxon>
        <taxon>Bivalvia</taxon>
        <taxon>Autobranchia</taxon>
        <taxon>Pteriomorphia</taxon>
        <taxon>Mytilida</taxon>
        <taxon>Mytiloidea</taxon>
        <taxon>Mytilidae</taxon>
        <taxon>Mytilinae</taxon>
        <taxon>Mytilus</taxon>
    </lineage>
</organism>
<feature type="compositionally biased region" description="Polar residues" evidence="1">
    <location>
        <begin position="453"/>
        <end position="464"/>
    </location>
</feature>
<protein>
    <recommendedName>
        <fullName evidence="6">Ig-like domain-containing protein</fullName>
    </recommendedName>
</protein>
<feature type="signal peptide" evidence="3">
    <location>
        <begin position="1"/>
        <end position="18"/>
    </location>
</feature>
<sequence>MENYLFVLLLSLFVLLVAFYVNKVKEELESTRKASLVKEEWESTRQEIKLVHVKLDSTRNAQLCHFSGSSTEDHDLQDQLLEKGEKEKELGNVNVKLGDFGKPYWRVNEKVPGYGADLTLFCFVDDCCSKAAGWIKWNPDYKTIYLDVRNSRGTASSKDKYAATTNNTGFFLVIKNLQEDDLDIRYSCSYGFKNSLDKLLHNSEVFKGSNIQLGKILKLQQDETTTTNVKDETPTTYFKDETTTTYFKEVTTKDETATDLKTHTYSTERENNSELVEIIWKGLDSSSNAFGKQCSASSSGCCRLSELGPTSAFGRGSNREMVVVAVVILVAIVTILIVKFQQRRRFASRHRRKSSEEGQDSQNQLLAKGEKDEELANENTKLGESSEEGQDAQNQLLTKGEKEEELANGNTKLGESSEEGQDSQNQLLAKGEKEEEFANGNTKLGGSSEEGQDMQNQLLTKEKK</sequence>